<dbReference type="PANTHER" id="PTHR44591">
    <property type="entry name" value="STRESS RESPONSE REGULATOR PROTEIN 1"/>
    <property type="match status" value="1"/>
</dbReference>
<dbReference type="Pfam" id="PF00072">
    <property type="entry name" value="Response_reg"/>
    <property type="match status" value="1"/>
</dbReference>
<dbReference type="SMART" id="SM00448">
    <property type="entry name" value="REC"/>
    <property type="match status" value="1"/>
</dbReference>
<evidence type="ECO:0000313" key="4">
    <source>
        <dbReference type="EMBL" id="MDJ1184751.1"/>
    </source>
</evidence>
<proteinExistence type="predicted"/>
<evidence type="ECO:0000256" key="2">
    <source>
        <dbReference type="PROSITE-ProRule" id="PRU00169"/>
    </source>
</evidence>
<name>A0ABT7BZX0_9CYAN</name>
<protein>
    <submittedName>
        <fullName evidence="4">Response regulator</fullName>
    </submittedName>
</protein>
<gene>
    <name evidence="4" type="ORF">PMH09_16300</name>
</gene>
<dbReference type="EMBL" id="JAQOSQ010000019">
    <property type="protein sequence ID" value="MDJ1184751.1"/>
    <property type="molecule type" value="Genomic_DNA"/>
</dbReference>
<feature type="domain" description="Response regulatory" evidence="3">
    <location>
        <begin position="5"/>
        <end position="128"/>
    </location>
</feature>
<dbReference type="PROSITE" id="PS50110">
    <property type="entry name" value="RESPONSE_REGULATORY"/>
    <property type="match status" value="1"/>
</dbReference>
<dbReference type="PANTHER" id="PTHR44591:SF19">
    <property type="entry name" value="TWO-COMPONENT RESPONSE REGULATOR-RELATED"/>
    <property type="match status" value="1"/>
</dbReference>
<dbReference type="Proteomes" id="UP001232992">
    <property type="component" value="Unassembled WGS sequence"/>
</dbReference>
<dbReference type="InterPro" id="IPR001789">
    <property type="entry name" value="Sig_transdc_resp-reg_receiver"/>
</dbReference>
<dbReference type="SUPFAM" id="SSF52172">
    <property type="entry name" value="CheY-like"/>
    <property type="match status" value="1"/>
</dbReference>
<comment type="caution">
    <text evidence="4">The sequence shown here is derived from an EMBL/GenBank/DDBJ whole genome shotgun (WGS) entry which is preliminary data.</text>
</comment>
<feature type="modified residue" description="4-aspartylphosphate" evidence="2">
    <location>
        <position position="62"/>
    </location>
</feature>
<keyword evidence="5" id="KW-1185">Reference proteome</keyword>
<evidence type="ECO:0000313" key="5">
    <source>
        <dbReference type="Proteomes" id="UP001232992"/>
    </source>
</evidence>
<dbReference type="Gene3D" id="3.40.50.2300">
    <property type="match status" value="1"/>
</dbReference>
<keyword evidence="1 2" id="KW-0597">Phosphoprotein</keyword>
<evidence type="ECO:0000256" key="1">
    <source>
        <dbReference type="ARBA" id="ARBA00022553"/>
    </source>
</evidence>
<sequence length="135" mass="15603">MTKPMILCVDDEAVVLNSLKIQLKNAFLDNYIYELAESADEAWEIIQEFQDDELDLIVIVSDWLMPGIKGDEFLISIHEKFPQVVKVMLTGQADRCAIERARSEANLYCYIAKPWNQDDLIETIRSGLQQLEMYN</sequence>
<reference evidence="4 5" key="1">
    <citation type="submission" date="2023-01" db="EMBL/GenBank/DDBJ databases">
        <title>Novel diversity within Roseofilum (Cyanobacteria; Desertifilaceae) from marine benthic mats with descriptions of four novel species.</title>
        <authorList>
            <person name="Wang Y."/>
            <person name="Berthold D.E."/>
            <person name="Hu J."/>
            <person name="Lefler F.W."/>
            <person name="Laughinghouse H.D. IV."/>
        </authorList>
    </citation>
    <scope>NUCLEOTIDE SEQUENCE [LARGE SCALE GENOMIC DNA]</scope>
    <source>
        <strain evidence="4 5">BLCC-M143</strain>
    </source>
</reference>
<evidence type="ECO:0000259" key="3">
    <source>
        <dbReference type="PROSITE" id="PS50110"/>
    </source>
</evidence>
<dbReference type="RefSeq" id="WP_283759406.1">
    <property type="nucleotide sequence ID" value="NZ_JAQOSQ010000019.1"/>
</dbReference>
<dbReference type="InterPro" id="IPR050595">
    <property type="entry name" value="Bact_response_regulator"/>
</dbReference>
<dbReference type="InterPro" id="IPR011006">
    <property type="entry name" value="CheY-like_superfamily"/>
</dbReference>
<organism evidence="4 5">
    <name type="scientific">Roseofilum casamattae BLCC-M143</name>
    <dbReference type="NCBI Taxonomy" id="3022442"/>
    <lineage>
        <taxon>Bacteria</taxon>
        <taxon>Bacillati</taxon>
        <taxon>Cyanobacteriota</taxon>
        <taxon>Cyanophyceae</taxon>
        <taxon>Desertifilales</taxon>
        <taxon>Desertifilaceae</taxon>
        <taxon>Roseofilum</taxon>
        <taxon>Roseofilum casamattae</taxon>
    </lineage>
</organism>
<accession>A0ABT7BZX0</accession>